<reference evidence="5" key="2">
    <citation type="submission" date="2021-04" db="EMBL/GenBank/DDBJ databases">
        <authorList>
            <person name="Gilroy R."/>
        </authorList>
    </citation>
    <scope>NUCLEOTIDE SEQUENCE</scope>
    <source>
        <strain evidence="5">ChiBcec1-1093</strain>
    </source>
</reference>
<dbReference type="PANTHER" id="PTHR43567:SF1">
    <property type="entry name" value="FLAVOREDOXIN"/>
    <property type="match status" value="1"/>
</dbReference>
<dbReference type="InterPro" id="IPR002563">
    <property type="entry name" value="Flavin_Rdtase-like_dom"/>
</dbReference>
<evidence type="ECO:0000313" key="5">
    <source>
        <dbReference type="EMBL" id="HIZ79736.1"/>
    </source>
</evidence>
<keyword evidence="2" id="KW-0285">Flavoprotein</keyword>
<comment type="cofactor">
    <cofactor evidence="1">
        <name>FMN</name>
        <dbReference type="ChEBI" id="CHEBI:58210"/>
    </cofactor>
</comment>
<feature type="domain" description="Flavin reductase like" evidence="4">
    <location>
        <begin position="11"/>
        <end position="157"/>
    </location>
</feature>
<dbReference type="PANTHER" id="PTHR43567">
    <property type="entry name" value="FLAVOREDOXIN-RELATED-RELATED"/>
    <property type="match status" value="1"/>
</dbReference>
<dbReference type="InterPro" id="IPR052174">
    <property type="entry name" value="Flavoredoxin"/>
</dbReference>
<dbReference type="Proteomes" id="UP000824101">
    <property type="component" value="Unassembled WGS sequence"/>
</dbReference>
<comment type="caution">
    <text evidence="5">The sequence shown here is derived from an EMBL/GenBank/DDBJ whole genome shotgun (WGS) entry which is preliminary data.</text>
</comment>
<dbReference type="SMART" id="SM00903">
    <property type="entry name" value="Flavin_Reduct"/>
    <property type="match status" value="1"/>
</dbReference>
<dbReference type="AlphaFoldDB" id="A0A9D2GJJ2"/>
<proteinExistence type="inferred from homology"/>
<dbReference type="EMBL" id="DXBC01000126">
    <property type="protein sequence ID" value="HIZ79736.1"/>
    <property type="molecule type" value="Genomic_DNA"/>
</dbReference>
<accession>A0A9D2GJJ2</accession>
<gene>
    <name evidence="5" type="ORF">IAA17_08115</name>
</gene>
<organism evidence="5 6">
    <name type="scientific">Candidatus Lachnoclostridium stercorigallinarum</name>
    <dbReference type="NCBI Taxonomy" id="2838634"/>
    <lineage>
        <taxon>Bacteria</taxon>
        <taxon>Bacillati</taxon>
        <taxon>Bacillota</taxon>
        <taxon>Clostridia</taxon>
        <taxon>Lachnospirales</taxon>
        <taxon>Lachnospiraceae</taxon>
    </lineage>
</organism>
<dbReference type="SUPFAM" id="SSF50475">
    <property type="entry name" value="FMN-binding split barrel"/>
    <property type="match status" value="1"/>
</dbReference>
<protein>
    <submittedName>
        <fullName evidence="5">Flavin reductase family protein</fullName>
    </submittedName>
</protein>
<evidence type="ECO:0000313" key="6">
    <source>
        <dbReference type="Proteomes" id="UP000824101"/>
    </source>
</evidence>
<evidence type="ECO:0000256" key="1">
    <source>
        <dbReference type="ARBA" id="ARBA00001917"/>
    </source>
</evidence>
<evidence type="ECO:0000256" key="3">
    <source>
        <dbReference type="ARBA" id="ARBA00038054"/>
    </source>
</evidence>
<sequence>MARQVWKPGNMVYPVPAAMVTVADRKGNTNIITVAWTGTICSDPPMTYVSVKPERYSYYMLEETREFVINLTTRKTVFAADYCGVKSGRDVDKWKETGLTSVKASKVSVPLIEECPVNIECQVTEIKHLGSHDMFIAKIVAVDVDESYMDEKGKFNLNGTGLIAYSHGEYRELGPAVGKFGYSVQKKRRMV</sequence>
<comment type="similarity">
    <text evidence="3">Belongs to the flavoredoxin family.</text>
</comment>
<evidence type="ECO:0000256" key="2">
    <source>
        <dbReference type="ARBA" id="ARBA00022630"/>
    </source>
</evidence>
<name>A0A9D2GJJ2_9FIRM</name>
<dbReference type="Gene3D" id="2.30.110.10">
    <property type="entry name" value="Electron Transport, Fmn-binding Protein, Chain A"/>
    <property type="match status" value="1"/>
</dbReference>
<dbReference type="Pfam" id="PF01613">
    <property type="entry name" value="Flavin_Reduct"/>
    <property type="match status" value="1"/>
</dbReference>
<dbReference type="GO" id="GO:0010181">
    <property type="term" value="F:FMN binding"/>
    <property type="evidence" value="ECO:0007669"/>
    <property type="project" value="InterPro"/>
</dbReference>
<evidence type="ECO:0000259" key="4">
    <source>
        <dbReference type="SMART" id="SM00903"/>
    </source>
</evidence>
<dbReference type="GO" id="GO:0016646">
    <property type="term" value="F:oxidoreductase activity, acting on the CH-NH group of donors, NAD or NADP as acceptor"/>
    <property type="evidence" value="ECO:0007669"/>
    <property type="project" value="UniProtKB-ARBA"/>
</dbReference>
<reference evidence="5" key="1">
    <citation type="journal article" date="2021" name="PeerJ">
        <title>Extensive microbial diversity within the chicken gut microbiome revealed by metagenomics and culture.</title>
        <authorList>
            <person name="Gilroy R."/>
            <person name="Ravi A."/>
            <person name="Getino M."/>
            <person name="Pursley I."/>
            <person name="Horton D.L."/>
            <person name="Alikhan N.F."/>
            <person name="Baker D."/>
            <person name="Gharbi K."/>
            <person name="Hall N."/>
            <person name="Watson M."/>
            <person name="Adriaenssens E.M."/>
            <person name="Foster-Nyarko E."/>
            <person name="Jarju S."/>
            <person name="Secka A."/>
            <person name="Antonio M."/>
            <person name="Oren A."/>
            <person name="Chaudhuri R.R."/>
            <person name="La Ragione R."/>
            <person name="Hildebrand F."/>
            <person name="Pallen M.J."/>
        </authorList>
    </citation>
    <scope>NUCLEOTIDE SEQUENCE</scope>
    <source>
        <strain evidence="5">ChiBcec1-1093</strain>
    </source>
</reference>
<dbReference type="InterPro" id="IPR012349">
    <property type="entry name" value="Split_barrel_FMN-bd"/>
</dbReference>